<keyword evidence="3" id="KW-1185">Reference proteome</keyword>
<evidence type="ECO:0000313" key="3">
    <source>
        <dbReference type="Proteomes" id="UP001066276"/>
    </source>
</evidence>
<comment type="caution">
    <text evidence="2">The sequence shown here is derived from an EMBL/GenBank/DDBJ whole genome shotgun (WGS) entry which is preliminary data.</text>
</comment>
<sequence>ERIFVEVFSPFWCFFPLALLLRDTACSWHTHCLQHRGYQKELRLLGPRPNIQEQDPRHSLCGLQGKAALQSFCFLCCGLLQLWQWLSCSRRSCMF</sequence>
<feature type="signal peptide" evidence="1">
    <location>
        <begin position="1"/>
        <end position="27"/>
    </location>
</feature>
<reference evidence="2" key="1">
    <citation type="journal article" date="2022" name="bioRxiv">
        <title>Sequencing and chromosome-scale assembly of the giantPleurodeles waltlgenome.</title>
        <authorList>
            <person name="Brown T."/>
            <person name="Elewa A."/>
            <person name="Iarovenko S."/>
            <person name="Subramanian E."/>
            <person name="Araus A.J."/>
            <person name="Petzold A."/>
            <person name="Susuki M."/>
            <person name="Suzuki K.-i.T."/>
            <person name="Hayashi T."/>
            <person name="Toyoda A."/>
            <person name="Oliveira C."/>
            <person name="Osipova E."/>
            <person name="Leigh N.D."/>
            <person name="Simon A."/>
            <person name="Yun M.H."/>
        </authorList>
    </citation>
    <scope>NUCLEOTIDE SEQUENCE</scope>
    <source>
        <strain evidence="2">20211129_DDA</strain>
        <tissue evidence="2">Liver</tissue>
    </source>
</reference>
<dbReference type="EMBL" id="JANPWB010000011">
    <property type="protein sequence ID" value="KAJ1124915.1"/>
    <property type="molecule type" value="Genomic_DNA"/>
</dbReference>
<feature type="chain" id="PRO_5043372708" evidence="1">
    <location>
        <begin position="28"/>
        <end position="95"/>
    </location>
</feature>
<evidence type="ECO:0000256" key="1">
    <source>
        <dbReference type="SAM" id="SignalP"/>
    </source>
</evidence>
<organism evidence="2 3">
    <name type="scientific">Pleurodeles waltl</name>
    <name type="common">Iberian ribbed newt</name>
    <dbReference type="NCBI Taxonomy" id="8319"/>
    <lineage>
        <taxon>Eukaryota</taxon>
        <taxon>Metazoa</taxon>
        <taxon>Chordata</taxon>
        <taxon>Craniata</taxon>
        <taxon>Vertebrata</taxon>
        <taxon>Euteleostomi</taxon>
        <taxon>Amphibia</taxon>
        <taxon>Batrachia</taxon>
        <taxon>Caudata</taxon>
        <taxon>Salamandroidea</taxon>
        <taxon>Salamandridae</taxon>
        <taxon>Pleurodelinae</taxon>
        <taxon>Pleurodeles</taxon>
    </lineage>
</organism>
<evidence type="ECO:0000313" key="2">
    <source>
        <dbReference type="EMBL" id="KAJ1124915.1"/>
    </source>
</evidence>
<gene>
    <name evidence="2" type="ORF">NDU88_003362</name>
</gene>
<protein>
    <submittedName>
        <fullName evidence="2">Uncharacterized protein</fullName>
    </submittedName>
</protein>
<dbReference type="AlphaFoldDB" id="A0AAV7PCX0"/>
<feature type="non-terminal residue" evidence="2">
    <location>
        <position position="1"/>
    </location>
</feature>
<dbReference type="Proteomes" id="UP001066276">
    <property type="component" value="Chromosome 7"/>
</dbReference>
<proteinExistence type="predicted"/>
<name>A0AAV7PCX0_PLEWA</name>
<accession>A0AAV7PCX0</accession>
<keyword evidence="1" id="KW-0732">Signal</keyword>